<evidence type="ECO:0000256" key="5">
    <source>
        <dbReference type="ARBA" id="ARBA00023136"/>
    </source>
</evidence>
<keyword evidence="4 8" id="KW-1133">Transmembrane helix</keyword>
<dbReference type="PANTHER" id="PTHR21143:SF133">
    <property type="entry name" value="GUSTATORY AND PHEROMONE RECEPTOR 32A-RELATED"/>
    <property type="match status" value="1"/>
</dbReference>
<dbReference type="GO" id="GO:0007165">
    <property type="term" value="P:signal transduction"/>
    <property type="evidence" value="ECO:0007669"/>
    <property type="project" value="UniProtKB-KW"/>
</dbReference>
<dbReference type="AlphaFoldDB" id="A0AA38I1E4"/>
<dbReference type="GO" id="GO:0043025">
    <property type="term" value="C:neuronal cell body"/>
    <property type="evidence" value="ECO:0007669"/>
    <property type="project" value="TreeGrafter"/>
</dbReference>
<feature type="transmembrane region" description="Helical" evidence="8">
    <location>
        <begin position="82"/>
        <end position="102"/>
    </location>
</feature>
<organism evidence="9 10">
    <name type="scientific">Zophobas morio</name>
    <dbReference type="NCBI Taxonomy" id="2755281"/>
    <lineage>
        <taxon>Eukaryota</taxon>
        <taxon>Metazoa</taxon>
        <taxon>Ecdysozoa</taxon>
        <taxon>Arthropoda</taxon>
        <taxon>Hexapoda</taxon>
        <taxon>Insecta</taxon>
        <taxon>Pterygota</taxon>
        <taxon>Neoptera</taxon>
        <taxon>Endopterygota</taxon>
        <taxon>Coleoptera</taxon>
        <taxon>Polyphaga</taxon>
        <taxon>Cucujiformia</taxon>
        <taxon>Tenebrionidae</taxon>
        <taxon>Zophobas</taxon>
    </lineage>
</organism>
<dbReference type="GO" id="GO:0007635">
    <property type="term" value="P:chemosensory behavior"/>
    <property type="evidence" value="ECO:0007669"/>
    <property type="project" value="TreeGrafter"/>
</dbReference>
<feature type="transmembrane region" description="Helical" evidence="8">
    <location>
        <begin position="46"/>
        <end position="70"/>
    </location>
</feature>
<feature type="transmembrane region" description="Helical" evidence="8">
    <location>
        <begin position="12"/>
        <end position="34"/>
    </location>
</feature>
<gene>
    <name evidence="9" type="ORF">Zmor_019356</name>
</gene>
<evidence type="ECO:0000256" key="8">
    <source>
        <dbReference type="RuleBase" id="RU363108"/>
    </source>
</evidence>
<evidence type="ECO:0000256" key="4">
    <source>
        <dbReference type="ARBA" id="ARBA00022989"/>
    </source>
</evidence>
<evidence type="ECO:0000313" key="10">
    <source>
        <dbReference type="Proteomes" id="UP001168821"/>
    </source>
</evidence>
<keyword evidence="2 8" id="KW-1003">Cell membrane</keyword>
<dbReference type="GO" id="GO:0008049">
    <property type="term" value="P:male courtship behavior"/>
    <property type="evidence" value="ECO:0007669"/>
    <property type="project" value="TreeGrafter"/>
</dbReference>
<evidence type="ECO:0000256" key="1">
    <source>
        <dbReference type="ARBA" id="ARBA00004651"/>
    </source>
</evidence>
<dbReference type="Pfam" id="PF08395">
    <property type="entry name" value="7tm_7"/>
    <property type="match status" value="1"/>
</dbReference>
<keyword evidence="7 8" id="KW-0807">Transducer</keyword>
<reference evidence="9" key="1">
    <citation type="journal article" date="2023" name="G3 (Bethesda)">
        <title>Whole genome assemblies of Zophobas morio and Tenebrio molitor.</title>
        <authorList>
            <person name="Kaur S."/>
            <person name="Stinson S.A."/>
            <person name="diCenzo G.C."/>
        </authorList>
    </citation>
    <scope>NUCLEOTIDE SEQUENCE</scope>
    <source>
        <strain evidence="9">QUZm001</strain>
    </source>
</reference>
<comment type="caution">
    <text evidence="9">The sequence shown here is derived from an EMBL/GenBank/DDBJ whole genome shotgun (WGS) entry which is preliminary data.</text>
</comment>
<accession>A0AA38I1E4</accession>
<evidence type="ECO:0000256" key="3">
    <source>
        <dbReference type="ARBA" id="ARBA00022692"/>
    </source>
</evidence>
<comment type="subcellular location">
    <subcellularLocation>
        <location evidence="1 8">Cell membrane</location>
        <topology evidence="1 8">Multi-pass membrane protein</topology>
    </subcellularLocation>
</comment>
<sequence>MNSTKPPHVPKNFLNVIKILLLQSQIFGLITFNCNEKKFQRSKTRTLYSVSLIITYASLIVYSIYKIAIIDEPLSIYKTTDTLLLLVNGCYVCTMWACAIMNQDNLIAFLVKITDFDNQMPSHTIANIREHTRKRILTGMLIRYPVLILLITFLLIAALMNLKNHELVADAMGYILMVINSVACHQITELVLMLKARFHILNQQLKTIVVYFKNNVRTVYKSPKNQFLALSKVCALHHHLTKMVKLFNEVFGVVLLLMFGASFVAIVLAFFYCSGALQSTKIRWINLFWALFSCVSFVLDTIYVCDVCYETIEEAKKAGELIHKIESDDHDMRDEIEMFSLQIANEQVEFNAAGFFPVNFSLLFSIIGGVTTYIIILIQLSATLSDNT</sequence>
<proteinExistence type="inferred from homology"/>
<keyword evidence="5 8" id="KW-0472">Membrane</keyword>
<dbReference type="GO" id="GO:0050909">
    <property type="term" value="P:sensory perception of taste"/>
    <property type="evidence" value="ECO:0007669"/>
    <property type="project" value="InterPro"/>
</dbReference>
<keyword evidence="6 8" id="KW-0675">Receptor</keyword>
<protein>
    <recommendedName>
        <fullName evidence="8">Gustatory receptor</fullName>
    </recommendedName>
</protein>
<dbReference type="PANTHER" id="PTHR21143">
    <property type="entry name" value="INVERTEBRATE GUSTATORY RECEPTOR"/>
    <property type="match status" value="1"/>
</dbReference>
<feature type="transmembrane region" description="Helical" evidence="8">
    <location>
        <begin position="250"/>
        <end position="272"/>
    </location>
</feature>
<dbReference type="GO" id="GO:0030425">
    <property type="term" value="C:dendrite"/>
    <property type="evidence" value="ECO:0007669"/>
    <property type="project" value="TreeGrafter"/>
</dbReference>
<evidence type="ECO:0000313" key="9">
    <source>
        <dbReference type="EMBL" id="KAJ3647479.1"/>
    </source>
</evidence>
<dbReference type="Proteomes" id="UP001168821">
    <property type="component" value="Unassembled WGS sequence"/>
</dbReference>
<comment type="similarity">
    <text evidence="8">Belongs to the insect chemoreceptor superfamily. Gustatory receptor (GR) family.</text>
</comment>
<dbReference type="GO" id="GO:0005886">
    <property type="term" value="C:plasma membrane"/>
    <property type="evidence" value="ECO:0007669"/>
    <property type="project" value="UniProtKB-SubCell"/>
</dbReference>
<keyword evidence="3 8" id="KW-0812">Transmembrane</keyword>
<feature type="transmembrane region" description="Helical" evidence="8">
    <location>
        <begin position="360"/>
        <end position="382"/>
    </location>
</feature>
<feature type="transmembrane region" description="Helical" evidence="8">
    <location>
        <begin position="141"/>
        <end position="160"/>
    </location>
</feature>
<dbReference type="InterPro" id="IPR013604">
    <property type="entry name" value="7TM_chemorcpt"/>
</dbReference>
<dbReference type="EMBL" id="JALNTZ010000006">
    <property type="protein sequence ID" value="KAJ3647479.1"/>
    <property type="molecule type" value="Genomic_DNA"/>
</dbReference>
<evidence type="ECO:0000256" key="2">
    <source>
        <dbReference type="ARBA" id="ARBA00022475"/>
    </source>
</evidence>
<evidence type="ECO:0000256" key="6">
    <source>
        <dbReference type="ARBA" id="ARBA00023170"/>
    </source>
</evidence>
<name>A0AA38I1E4_9CUCU</name>
<dbReference type="GO" id="GO:0030424">
    <property type="term" value="C:axon"/>
    <property type="evidence" value="ECO:0007669"/>
    <property type="project" value="TreeGrafter"/>
</dbReference>
<feature type="transmembrane region" description="Helical" evidence="8">
    <location>
        <begin position="284"/>
        <end position="309"/>
    </location>
</feature>
<feature type="transmembrane region" description="Helical" evidence="8">
    <location>
        <begin position="172"/>
        <end position="194"/>
    </location>
</feature>
<comment type="caution">
    <text evidence="8">Lacks conserved residue(s) required for the propagation of feature annotation.</text>
</comment>
<comment type="function">
    <text evidence="8">Gustatory receptor which mediates acceptance or avoidance behavior, depending on its substrates.</text>
</comment>
<evidence type="ECO:0000256" key="7">
    <source>
        <dbReference type="ARBA" id="ARBA00023224"/>
    </source>
</evidence>
<keyword evidence="10" id="KW-1185">Reference proteome</keyword>